<dbReference type="PANTHER" id="PTHR34598">
    <property type="entry name" value="BLL6449 PROTEIN"/>
    <property type="match status" value="1"/>
</dbReference>
<comment type="caution">
    <text evidence="3">The sequence shown here is derived from an EMBL/GenBank/DDBJ whole genome shotgun (WGS) entry which is preliminary data.</text>
</comment>
<dbReference type="InterPro" id="IPR044053">
    <property type="entry name" value="AsaB-like"/>
</dbReference>
<reference evidence="3" key="1">
    <citation type="journal article" date="2023" name="Mol. Phylogenet. Evol.">
        <title>Genome-scale phylogeny and comparative genomics of the fungal order Sordariales.</title>
        <authorList>
            <person name="Hensen N."/>
            <person name="Bonometti L."/>
            <person name="Westerberg I."/>
            <person name="Brannstrom I.O."/>
            <person name="Guillou S."/>
            <person name="Cros-Aarteil S."/>
            <person name="Calhoun S."/>
            <person name="Haridas S."/>
            <person name="Kuo A."/>
            <person name="Mondo S."/>
            <person name="Pangilinan J."/>
            <person name="Riley R."/>
            <person name="LaButti K."/>
            <person name="Andreopoulos B."/>
            <person name="Lipzen A."/>
            <person name="Chen C."/>
            <person name="Yan M."/>
            <person name="Daum C."/>
            <person name="Ng V."/>
            <person name="Clum A."/>
            <person name="Steindorff A."/>
            <person name="Ohm R.A."/>
            <person name="Martin F."/>
            <person name="Silar P."/>
            <person name="Natvig D.O."/>
            <person name="Lalanne C."/>
            <person name="Gautier V."/>
            <person name="Ament-Velasquez S.L."/>
            <person name="Kruys A."/>
            <person name="Hutchinson M.I."/>
            <person name="Powell A.J."/>
            <person name="Barry K."/>
            <person name="Miller A.N."/>
            <person name="Grigoriev I.V."/>
            <person name="Debuchy R."/>
            <person name="Gladieux P."/>
            <person name="Hiltunen Thoren M."/>
            <person name="Johannesson H."/>
        </authorList>
    </citation>
    <scope>NUCLEOTIDE SEQUENCE</scope>
    <source>
        <strain evidence="3">CBS 892.96</strain>
    </source>
</reference>
<dbReference type="PANTHER" id="PTHR34598:SF3">
    <property type="entry name" value="OXIDOREDUCTASE AN1597"/>
    <property type="match status" value="1"/>
</dbReference>
<evidence type="ECO:0000256" key="2">
    <source>
        <dbReference type="SAM" id="Phobius"/>
    </source>
</evidence>
<dbReference type="NCBIfam" id="NF041278">
    <property type="entry name" value="CmcJ_NvfI_EfuI"/>
    <property type="match status" value="1"/>
</dbReference>
<dbReference type="EMBL" id="MU866514">
    <property type="protein sequence ID" value="KAK4171736.1"/>
    <property type="molecule type" value="Genomic_DNA"/>
</dbReference>
<dbReference type="Proteomes" id="UP001302321">
    <property type="component" value="Unassembled WGS sequence"/>
</dbReference>
<gene>
    <name evidence="3" type="ORF">QBC36DRAFT_339401</name>
</gene>
<keyword evidence="2" id="KW-0812">Transmembrane</keyword>
<evidence type="ECO:0000313" key="3">
    <source>
        <dbReference type="EMBL" id="KAK4171736.1"/>
    </source>
</evidence>
<keyword evidence="2" id="KW-0472">Membrane</keyword>
<evidence type="ECO:0000256" key="1">
    <source>
        <dbReference type="ARBA" id="ARBA00023604"/>
    </source>
</evidence>
<evidence type="ECO:0000313" key="4">
    <source>
        <dbReference type="Proteomes" id="UP001302321"/>
    </source>
</evidence>
<proteinExistence type="inferred from homology"/>
<sequence length="342" mass="38712">MNSTRTLKHFSLIITITIVIFSIIAISHKNFIFHTLQTTKMAAAAVAPNSTTGFVCMWNGTKDGADAFVDYGSGNTNINEPQKVNIVAHDIRHLEPQPSLAQDGYELADHVTELSTEEMLAGNTPEGRKLIENAYYAECKKIIADITKAPIVEPYIFRIRQNGAHPRDFGTKNVANKGMTSSSLPIAHVDRDRRTLRDGIIEYFGEEEAQRLFKKHKRYAQINVWRGVDEVIKKWPLIFINHAQVPNWDYDSHMATVKPINDPRVAIRGQKAQDSVLKYADGYSYYYVSDMKKEEVLVFSSGDSDAARVVPHGAFWDDKTADDAPTRRSLEVRAWVFFDDEE</sequence>
<dbReference type="AlphaFoldDB" id="A0AAN6W020"/>
<comment type="similarity">
    <text evidence="1">Belongs to the asaB hydroxylase/desaturase family.</text>
</comment>
<keyword evidence="2" id="KW-1133">Transmembrane helix</keyword>
<keyword evidence="4" id="KW-1185">Reference proteome</keyword>
<organism evidence="3 4">
    <name type="scientific">Triangularia setosa</name>
    <dbReference type="NCBI Taxonomy" id="2587417"/>
    <lineage>
        <taxon>Eukaryota</taxon>
        <taxon>Fungi</taxon>
        <taxon>Dikarya</taxon>
        <taxon>Ascomycota</taxon>
        <taxon>Pezizomycotina</taxon>
        <taxon>Sordariomycetes</taxon>
        <taxon>Sordariomycetidae</taxon>
        <taxon>Sordariales</taxon>
        <taxon>Podosporaceae</taxon>
        <taxon>Triangularia</taxon>
    </lineage>
</organism>
<protein>
    <submittedName>
        <fullName evidence="3">Uncharacterized protein</fullName>
    </submittedName>
</protein>
<name>A0AAN6W020_9PEZI</name>
<accession>A0AAN6W020</accession>
<feature type="transmembrane region" description="Helical" evidence="2">
    <location>
        <begin position="12"/>
        <end position="31"/>
    </location>
</feature>
<dbReference type="GO" id="GO:0016491">
    <property type="term" value="F:oxidoreductase activity"/>
    <property type="evidence" value="ECO:0007669"/>
    <property type="project" value="InterPro"/>
</dbReference>
<reference evidence="3" key="2">
    <citation type="submission" date="2023-05" db="EMBL/GenBank/DDBJ databases">
        <authorList>
            <consortium name="Lawrence Berkeley National Laboratory"/>
            <person name="Steindorff A."/>
            <person name="Hensen N."/>
            <person name="Bonometti L."/>
            <person name="Westerberg I."/>
            <person name="Brannstrom I.O."/>
            <person name="Guillou S."/>
            <person name="Cros-Aarteil S."/>
            <person name="Calhoun S."/>
            <person name="Haridas S."/>
            <person name="Kuo A."/>
            <person name="Mondo S."/>
            <person name="Pangilinan J."/>
            <person name="Riley R."/>
            <person name="Labutti K."/>
            <person name="Andreopoulos B."/>
            <person name="Lipzen A."/>
            <person name="Chen C."/>
            <person name="Yanf M."/>
            <person name="Daum C."/>
            <person name="Ng V."/>
            <person name="Clum A."/>
            <person name="Ohm R."/>
            <person name="Martin F."/>
            <person name="Silar P."/>
            <person name="Natvig D."/>
            <person name="Lalanne C."/>
            <person name="Gautier V."/>
            <person name="Ament-Velasquez S.L."/>
            <person name="Kruys A."/>
            <person name="Hutchinson M.I."/>
            <person name="Powell A.J."/>
            <person name="Barry K."/>
            <person name="Miller A.N."/>
            <person name="Grigoriev I.V."/>
            <person name="Debuchy R."/>
            <person name="Gladieux P."/>
            <person name="Thoren M.H."/>
            <person name="Johannesson H."/>
        </authorList>
    </citation>
    <scope>NUCLEOTIDE SEQUENCE</scope>
    <source>
        <strain evidence="3">CBS 892.96</strain>
    </source>
</reference>